<dbReference type="EMBL" id="MEKH01000001">
    <property type="protein sequence ID" value="ODO11266.1"/>
    <property type="molecule type" value="Genomic_DNA"/>
</dbReference>
<comment type="caution">
    <text evidence="7">The sequence shown here is derived from an EMBL/GenBank/DDBJ whole genome shotgun (WGS) entry which is preliminary data.</text>
</comment>
<dbReference type="Proteomes" id="UP000095149">
    <property type="component" value="Unassembled WGS sequence"/>
</dbReference>
<name>A0A1E3KE71_9TREE</name>
<organism evidence="7 8">
    <name type="scientific">Cryptococcus amylolentus CBS 6273</name>
    <dbReference type="NCBI Taxonomy" id="1296118"/>
    <lineage>
        <taxon>Eukaryota</taxon>
        <taxon>Fungi</taxon>
        <taxon>Dikarya</taxon>
        <taxon>Basidiomycota</taxon>
        <taxon>Agaricomycotina</taxon>
        <taxon>Tremellomycetes</taxon>
        <taxon>Tremellales</taxon>
        <taxon>Cryptococcaceae</taxon>
        <taxon>Cryptococcus</taxon>
    </lineage>
</organism>
<dbReference type="GO" id="GO:0004185">
    <property type="term" value="F:serine-type carboxypeptidase activity"/>
    <property type="evidence" value="ECO:0007669"/>
    <property type="project" value="InterPro"/>
</dbReference>
<dbReference type="PANTHER" id="PTHR11802:SF201">
    <property type="entry name" value="CARBOXYPEPTIDASE"/>
    <property type="match status" value="1"/>
</dbReference>
<evidence type="ECO:0000313" key="7">
    <source>
        <dbReference type="EMBL" id="ODO11266.1"/>
    </source>
</evidence>
<evidence type="ECO:0000256" key="4">
    <source>
        <dbReference type="ARBA" id="ARBA00022801"/>
    </source>
</evidence>
<evidence type="ECO:0000256" key="2">
    <source>
        <dbReference type="ARBA" id="ARBA00022645"/>
    </source>
</evidence>
<keyword evidence="5" id="KW-0325">Glycoprotein</keyword>
<dbReference type="Gene3D" id="3.40.50.1820">
    <property type="entry name" value="alpha/beta hydrolase"/>
    <property type="match status" value="1"/>
</dbReference>
<keyword evidence="6" id="KW-0812">Transmembrane</keyword>
<dbReference type="InterPro" id="IPR029058">
    <property type="entry name" value="AB_hydrolase_fold"/>
</dbReference>
<keyword evidence="2" id="KW-0121">Carboxypeptidase</keyword>
<feature type="transmembrane region" description="Helical" evidence="6">
    <location>
        <begin position="12"/>
        <end position="28"/>
    </location>
</feature>
<keyword evidence="6" id="KW-1133">Transmembrane helix</keyword>
<evidence type="ECO:0000313" key="8">
    <source>
        <dbReference type="Proteomes" id="UP000095149"/>
    </source>
</evidence>
<keyword evidence="3" id="KW-0645">Protease</keyword>
<gene>
    <name evidence="7" type="ORF">I350_00041</name>
</gene>
<reference evidence="7 8" key="1">
    <citation type="submission" date="2016-06" db="EMBL/GenBank/DDBJ databases">
        <title>Evolution of pathogenesis and genome organization in the Tremellales.</title>
        <authorList>
            <person name="Cuomo C."/>
            <person name="Litvintseva A."/>
            <person name="Heitman J."/>
            <person name="Chen Y."/>
            <person name="Sun S."/>
            <person name="Springer D."/>
            <person name="Dromer F."/>
            <person name="Young S."/>
            <person name="Zeng Q."/>
            <person name="Chapman S."/>
            <person name="Gujja S."/>
            <person name="Saif S."/>
            <person name="Birren B."/>
        </authorList>
    </citation>
    <scope>NUCLEOTIDE SEQUENCE [LARGE SCALE GENOMIC DNA]</scope>
    <source>
        <strain evidence="7 8">CBS 6273</strain>
    </source>
</reference>
<evidence type="ECO:0000256" key="5">
    <source>
        <dbReference type="ARBA" id="ARBA00023180"/>
    </source>
</evidence>
<dbReference type="SUPFAM" id="SSF53474">
    <property type="entry name" value="alpha/beta-Hydrolases"/>
    <property type="match status" value="1"/>
</dbReference>
<protein>
    <submittedName>
        <fullName evidence="7">Uncharacterized protein</fullName>
    </submittedName>
</protein>
<accession>A0A1E3KE71</accession>
<evidence type="ECO:0000256" key="6">
    <source>
        <dbReference type="SAM" id="Phobius"/>
    </source>
</evidence>
<dbReference type="GO" id="GO:0006508">
    <property type="term" value="P:proteolysis"/>
    <property type="evidence" value="ECO:0007669"/>
    <property type="project" value="UniProtKB-KW"/>
</dbReference>
<keyword evidence="4" id="KW-0378">Hydrolase</keyword>
<dbReference type="Pfam" id="PF00450">
    <property type="entry name" value="Peptidase_S10"/>
    <property type="match status" value="1"/>
</dbReference>
<comment type="similarity">
    <text evidence="1">Belongs to the peptidase S10 family.</text>
</comment>
<dbReference type="AlphaFoldDB" id="A0A1E3KE71"/>
<evidence type="ECO:0000256" key="3">
    <source>
        <dbReference type="ARBA" id="ARBA00022670"/>
    </source>
</evidence>
<dbReference type="PANTHER" id="PTHR11802">
    <property type="entry name" value="SERINE PROTEASE FAMILY S10 SERINE CARBOXYPEPTIDASE"/>
    <property type="match status" value="1"/>
</dbReference>
<dbReference type="OrthoDB" id="2569597at2759"/>
<evidence type="ECO:0000256" key="1">
    <source>
        <dbReference type="ARBA" id="ARBA00009431"/>
    </source>
</evidence>
<proteinExistence type="inferred from homology"/>
<sequence length="523" mass="57186">MSRFGTAQARGIALANVVALLAGLFLWYRTPPSLAVSITSRSEISCGDISHPTTSGYVHLAGGSLFFSLIQAREEAKNDGLVIYFEGGPGASAMDYPFLGAGPCQLTPDGGTNLSPAPYPWTDYANLLILEYPVPTGWSYNRTDQTPHHSSAGAAEDFDDFLQAFLREFPQFIRQPLIISTLSYGGTTSAHIASTLVKRNKASGYLTRRIPKIIDQLVLGNPFNDVESVSYQNIQHLCHSDPPVLSQFVCDHLSRQHAPCFDLLLPLLNPSTSHLSTRASRRKAWDVCVAPFEMMWKDVSCDRHDRRKPPCWPPNTCMWWSESLKALMNSAEMRKTLGVPEHITWNFIGYAHLYFVQDGDNLQASYHLLPEVIEAGTRVLVYSGMNDTVLPYENAAAWVRLPYSPTGDLGFSLPPSPPQGYTRIKTPRLMTTQMAKLPSPHLAAFQSDPIPIFIPPSIPSTSTSPGAAGGLTAGMQGVVKNPGGDVTLVGIAEAGHLVEADQPEVLARIIGEAVKGRCWDPLR</sequence>
<dbReference type="PRINTS" id="PR00724">
    <property type="entry name" value="CRBOXYPTASEC"/>
</dbReference>
<dbReference type="InterPro" id="IPR001563">
    <property type="entry name" value="Peptidase_S10"/>
</dbReference>
<keyword evidence="6" id="KW-0472">Membrane</keyword>